<dbReference type="SUPFAM" id="SSF46785">
    <property type="entry name" value="Winged helix' DNA-binding domain"/>
    <property type="match status" value="1"/>
</dbReference>
<accession>A0A7W0ID45</accession>
<dbReference type="PROSITE" id="PS50995">
    <property type="entry name" value="HTH_MARR_2"/>
    <property type="match status" value="1"/>
</dbReference>
<dbReference type="EMBL" id="JACEHE010000035">
    <property type="protein sequence ID" value="MBA2950927.1"/>
    <property type="molecule type" value="Genomic_DNA"/>
</dbReference>
<dbReference type="AlphaFoldDB" id="A0A7W0ID45"/>
<dbReference type="PANTHER" id="PTHR33164">
    <property type="entry name" value="TRANSCRIPTIONAL REGULATOR, MARR FAMILY"/>
    <property type="match status" value="1"/>
</dbReference>
<dbReference type="PANTHER" id="PTHR33164:SF106">
    <property type="entry name" value="TRANSCRIPTIONAL REGULATORY PROTEIN"/>
    <property type="match status" value="1"/>
</dbReference>
<gene>
    <name evidence="2" type="ORF">H1D24_35525</name>
</gene>
<dbReference type="Gene3D" id="1.10.10.10">
    <property type="entry name" value="Winged helix-like DNA-binding domain superfamily/Winged helix DNA-binding domain"/>
    <property type="match status" value="1"/>
</dbReference>
<dbReference type="InterPro" id="IPR000835">
    <property type="entry name" value="HTH_MarR-typ"/>
</dbReference>
<dbReference type="Pfam" id="PF12802">
    <property type="entry name" value="MarR_2"/>
    <property type="match status" value="1"/>
</dbReference>
<dbReference type="Proteomes" id="UP000545761">
    <property type="component" value="Unassembled WGS sequence"/>
</dbReference>
<dbReference type="SMART" id="SM00347">
    <property type="entry name" value="HTH_MARR"/>
    <property type="match status" value="1"/>
</dbReference>
<feature type="domain" description="HTH marR-type" evidence="1">
    <location>
        <begin position="1"/>
        <end position="145"/>
    </location>
</feature>
<sequence>MEGKPHPAASPSDAISAMDDLIATSMVGQQEFARNLGLSVTDLICFAYVLEAGDSPVTAGDLAARAHVTTGAVTGILNRLERGGFVTREPDPADRRRVRVAAVPAAAERVRTVYEPYYARLAELFADYTPDEIAVLADWFTRAGALARAYLDESCAT</sequence>
<evidence type="ECO:0000313" key="3">
    <source>
        <dbReference type="Proteomes" id="UP000545761"/>
    </source>
</evidence>
<comment type="caution">
    <text evidence="2">The sequence shown here is derived from an EMBL/GenBank/DDBJ whole genome shotgun (WGS) entry which is preliminary data.</text>
</comment>
<dbReference type="GO" id="GO:0006950">
    <property type="term" value="P:response to stress"/>
    <property type="evidence" value="ECO:0007669"/>
    <property type="project" value="TreeGrafter"/>
</dbReference>
<dbReference type="InterPro" id="IPR036388">
    <property type="entry name" value="WH-like_DNA-bd_sf"/>
</dbReference>
<name>A0A7W0ID45_9ACTN</name>
<dbReference type="InterPro" id="IPR036390">
    <property type="entry name" value="WH_DNA-bd_sf"/>
</dbReference>
<evidence type="ECO:0000259" key="1">
    <source>
        <dbReference type="PROSITE" id="PS50995"/>
    </source>
</evidence>
<dbReference type="GO" id="GO:0003700">
    <property type="term" value="F:DNA-binding transcription factor activity"/>
    <property type="evidence" value="ECO:0007669"/>
    <property type="project" value="InterPro"/>
</dbReference>
<protein>
    <submittedName>
        <fullName evidence="2">MarR family transcriptional regulator</fullName>
    </submittedName>
</protein>
<dbReference type="RefSeq" id="WP_181661852.1">
    <property type="nucleotide sequence ID" value="NZ_JACEHE010000035.1"/>
</dbReference>
<evidence type="ECO:0000313" key="2">
    <source>
        <dbReference type="EMBL" id="MBA2950927.1"/>
    </source>
</evidence>
<organism evidence="2 3">
    <name type="scientific">Streptomyces himalayensis subsp. himalayensis</name>
    <dbReference type="NCBI Taxonomy" id="2756131"/>
    <lineage>
        <taxon>Bacteria</taxon>
        <taxon>Bacillati</taxon>
        <taxon>Actinomycetota</taxon>
        <taxon>Actinomycetes</taxon>
        <taxon>Kitasatosporales</taxon>
        <taxon>Streptomycetaceae</taxon>
        <taxon>Streptomyces</taxon>
        <taxon>Streptomyces himalayensis</taxon>
    </lineage>
</organism>
<dbReference type="InterPro" id="IPR039422">
    <property type="entry name" value="MarR/SlyA-like"/>
</dbReference>
<proteinExistence type="predicted"/>
<reference evidence="2 3" key="1">
    <citation type="submission" date="2020-07" db="EMBL/GenBank/DDBJ databases">
        <title>Streptomyces isolated from Indian soil.</title>
        <authorList>
            <person name="Mandal S."/>
            <person name="Maiti P.K."/>
        </authorList>
    </citation>
    <scope>NUCLEOTIDE SEQUENCE [LARGE SCALE GENOMIC DNA]</scope>
    <source>
        <strain evidence="2 3">PSKA28</strain>
    </source>
</reference>